<dbReference type="RefSeq" id="WP_379489327.1">
    <property type="nucleotide sequence ID" value="NZ_JBHLTM010000032.1"/>
</dbReference>
<evidence type="ECO:0000313" key="5">
    <source>
        <dbReference type="EMBL" id="MFC0684861.1"/>
    </source>
</evidence>
<proteinExistence type="predicted"/>
<feature type="domain" description="HTH lacI-type" evidence="4">
    <location>
        <begin position="2"/>
        <end position="56"/>
    </location>
</feature>
<name>A0ABV6S6J1_9SPHN</name>
<dbReference type="InterPro" id="IPR046335">
    <property type="entry name" value="LacI/GalR-like_sensor"/>
</dbReference>
<keyword evidence="3" id="KW-0804">Transcription</keyword>
<dbReference type="PROSITE" id="PS00356">
    <property type="entry name" value="HTH_LACI_1"/>
    <property type="match status" value="1"/>
</dbReference>
<evidence type="ECO:0000256" key="3">
    <source>
        <dbReference type="ARBA" id="ARBA00023163"/>
    </source>
</evidence>
<dbReference type="Gene3D" id="1.10.260.40">
    <property type="entry name" value="lambda repressor-like DNA-binding domains"/>
    <property type="match status" value="1"/>
</dbReference>
<evidence type="ECO:0000256" key="2">
    <source>
        <dbReference type="ARBA" id="ARBA00023125"/>
    </source>
</evidence>
<dbReference type="Pfam" id="PF13377">
    <property type="entry name" value="Peripla_BP_3"/>
    <property type="match status" value="1"/>
</dbReference>
<dbReference type="SMART" id="SM00354">
    <property type="entry name" value="HTH_LACI"/>
    <property type="match status" value="1"/>
</dbReference>
<organism evidence="5 6">
    <name type="scientific">Novosphingobium clariflavum</name>
    <dbReference type="NCBI Taxonomy" id="2029884"/>
    <lineage>
        <taxon>Bacteria</taxon>
        <taxon>Pseudomonadati</taxon>
        <taxon>Pseudomonadota</taxon>
        <taxon>Alphaproteobacteria</taxon>
        <taxon>Sphingomonadales</taxon>
        <taxon>Sphingomonadaceae</taxon>
        <taxon>Novosphingobium</taxon>
    </lineage>
</organism>
<dbReference type="InterPro" id="IPR000843">
    <property type="entry name" value="HTH_LacI"/>
</dbReference>
<dbReference type="CDD" id="cd01392">
    <property type="entry name" value="HTH_LacI"/>
    <property type="match status" value="1"/>
</dbReference>
<keyword evidence="2 5" id="KW-0238">DNA-binding</keyword>
<dbReference type="InterPro" id="IPR010982">
    <property type="entry name" value="Lambda_DNA-bd_dom_sf"/>
</dbReference>
<evidence type="ECO:0000256" key="1">
    <source>
        <dbReference type="ARBA" id="ARBA00023015"/>
    </source>
</evidence>
<dbReference type="Gene3D" id="3.40.50.2300">
    <property type="match status" value="2"/>
</dbReference>
<accession>A0ABV6S6J1</accession>
<evidence type="ECO:0000259" key="4">
    <source>
        <dbReference type="PROSITE" id="PS50932"/>
    </source>
</evidence>
<dbReference type="SUPFAM" id="SSF47413">
    <property type="entry name" value="lambda repressor-like DNA-binding domains"/>
    <property type="match status" value="1"/>
</dbReference>
<comment type="caution">
    <text evidence="5">The sequence shown here is derived from an EMBL/GenBank/DDBJ whole genome shotgun (WGS) entry which is preliminary data.</text>
</comment>
<dbReference type="InterPro" id="IPR028082">
    <property type="entry name" value="Peripla_BP_I"/>
</dbReference>
<keyword evidence="6" id="KW-1185">Reference proteome</keyword>
<reference evidence="5 6" key="1">
    <citation type="submission" date="2024-09" db="EMBL/GenBank/DDBJ databases">
        <authorList>
            <person name="Sun Q."/>
            <person name="Mori K."/>
        </authorList>
    </citation>
    <scope>NUCLEOTIDE SEQUENCE [LARGE SCALE GENOMIC DNA]</scope>
    <source>
        <strain evidence="5 6">CICC 11035S</strain>
    </source>
</reference>
<dbReference type="EMBL" id="JBHLTM010000032">
    <property type="protein sequence ID" value="MFC0684861.1"/>
    <property type="molecule type" value="Genomic_DNA"/>
</dbReference>
<dbReference type="SUPFAM" id="SSF53822">
    <property type="entry name" value="Periplasmic binding protein-like I"/>
    <property type="match status" value="1"/>
</dbReference>
<dbReference type="GO" id="GO:0003677">
    <property type="term" value="F:DNA binding"/>
    <property type="evidence" value="ECO:0007669"/>
    <property type="project" value="UniProtKB-KW"/>
</dbReference>
<protein>
    <submittedName>
        <fullName evidence="5">LacI family DNA-binding transcriptional regulator</fullName>
    </submittedName>
</protein>
<dbReference type="PROSITE" id="PS50932">
    <property type="entry name" value="HTH_LACI_2"/>
    <property type="match status" value="1"/>
</dbReference>
<dbReference type="PANTHER" id="PTHR30146">
    <property type="entry name" value="LACI-RELATED TRANSCRIPTIONAL REPRESSOR"/>
    <property type="match status" value="1"/>
</dbReference>
<dbReference type="PANTHER" id="PTHR30146:SF153">
    <property type="entry name" value="LACTOSE OPERON REPRESSOR"/>
    <property type="match status" value="1"/>
</dbReference>
<sequence length="331" mass="35773">MATIRDVAKAAKVSVTTASRVVNKEPTVRSYLRERVETAILELNYRPNLAARRLSSMRSFTIGMIVPRAGIGYIPRLIVELSWLCRAEGHLLVPEAVEFEDRLTAFSHLDGDALRPDAIILAPRFSDDDRLLARFEAEEIPLVRLGGSPDRYGLSIQIDDREMAAEMVRHLIALGHRRIGMIGLPLAGSGARARREGYEQALREAGLPCDGQLFVEGSYSYRSGVEGLNRLLALSCPPTAIFAANDTMAAGAQAQALKLGLLVPQDVAIAGFEDSPILRATFPAITSVSFPVAQIAEIAAHAAIHGSLSPFTLDPSLMRTAEQYSATLAAG</sequence>
<keyword evidence="1" id="KW-0805">Transcription regulation</keyword>
<dbReference type="Pfam" id="PF00356">
    <property type="entry name" value="LacI"/>
    <property type="match status" value="1"/>
</dbReference>
<evidence type="ECO:0000313" key="6">
    <source>
        <dbReference type="Proteomes" id="UP001589858"/>
    </source>
</evidence>
<dbReference type="Proteomes" id="UP001589858">
    <property type="component" value="Unassembled WGS sequence"/>
</dbReference>
<gene>
    <name evidence="5" type="ORF">ACFFF8_09670</name>
</gene>